<dbReference type="Proteomes" id="UP000670463">
    <property type="component" value="Unassembled WGS sequence"/>
</dbReference>
<dbReference type="EMBL" id="JAGGCK010000015">
    <property type="protein sequence ID" value="MBO8016224.1"/>
    <property type="molecule type" value="Genomic_DNA"/>
</dbReference>
<gene>
    <name evidence="1" type="ORF">J6377_10590</name>
</gene>
<organism evidence="1 2">
    <name type="scientific">Leptospira interrogans serovar Icterohaemorrhagiae</name>
    <dbReference type="NCBI Taxonomy" id="90062"/>
    <lineage>
        <taxon>Bacteria</taxon>
        <taxon>Pseudomonadati</taxon>
        <taxon>Spirochaetota</taxon>
        <taxon>Spirochaetia</taxon>
        <taxon>Leptospirales</taxon>
        <taxon>Leptospiraceae</taxon>
        <taxon>Leptospira</taxon>
    </lineage>
</organism>
<name>A0AAW4JXA9_LEPIR</name>
<dbReference type="AlphaFoldDB" id="A0AAW4JXA9"/>
<evidence type="ECO:0000313" key="2">
    <source>
        <dbReference type="Proteomes" id="UP000670463"/>
    </source>
</evidence>
<reference evidence="1" key="1">
    <citation type="submission" date="2021-03" db="EMBL/GenBank/DDBJ databases">
        <title>Comparative genomic analysis of European sttrains of Leptospira interrogans serovars Copenhageni and Icterohaemorrhagiae.</title>
        <authorList>
            <person name="Arent Z."/>
            <person name="Gurgul A."/>
            <person name="Jasielczuk I."/>
            <person name="Pardyak L."/>
        </authorList>
    </citation>
    <scope>NUCLEOTIDE SEQUENCE</scope>
    <source>
        <strain evidence="1">X240</strain>
    </source>
</reference>
<accession>A0AAW4JXA9</accession>
<proteinExistence type="predicted"/>
<evidence type="ECO:0000313" key="1">
    <source>
        <dbReference type="EMBL" id="MBO8016224.1"/>
    </source>
</evidence>
<protein>
    <submittedName>
        <fullName evidence="1">Uncharacterized protein</fullName>
    </submittedName>
</protein>
<sequence length="124" mass="14074">MWLVAAYKSTSVMTRFSYEGKQIGEIILVHKPGPLYIEDDLPVAATAIVKRSFVLLDRNRQPLASVLIPFADSFKDKGGDDFRKDESKMSVLKEFYSVVQNAAHDNQGLSFLGLIHLNKKRRKF</sequence>
<comment type="caution">
    <text evidence="1">The sequence shown here is derived from an EMBL/GenBank/DDBJ whole genome shotgun (WGS) entry which is preliminary data.</text>
</comment>